<gene>
    <name evidence="1" type="ORF">FQN05_07470</name>
</gene>
<name>A0A558IPH1_9CORY</name>
<organism evidence="1 2">
    <name type="scientific">Corynebacterium aurimucosum</name>
    <dbReference type="NCBI Taxonomy" id="169292"/>
    <lineage>
        <taxon>Bacteria</taxon>
        <taxon>Bacillati</taxon>
        <taxon>Actinomycetota</taxon>
        <taxon>Actinomycetes</taxon>
        <taxon>Mycobacteriales</taxon>
        <taxon>Corynebacteriaceae</taxon>
        <taxon>Corynebacterium</taxon>
    </lineage>
</organism>
<dbReference type="RefSeq" id="WP_158381671.1">
    <property type="nucleotide sequence ID" value="NZ_VMTX01000009.1"/>
</dbReference>
<proteinExistence type="predicted"/>
<accession>A0A558IPH1</accession>
<dbReference type="Proteomes" id="UP000320648">
    <property type="component" value="Unassembled WGS sequence"/>
</dbReference>
<evidence type="ECO:0000313" key="2">
    <source>
        <dbReference type="Proteomes" id="UP000320648"/>
    </source>
</evidence>
<dbReference type="EMBL" id="VMTX01000009">
    <property type="protein sequence ID" value="TVU83318.1"/>
    <property type="molecule type" value="Genomic_DNA"/>
</dbReference>
<protein>
    <submittedName>
        <fullName evidence="1">Uncharacterized protein</fullName>
    </submittedName>
</protein>
<comment type="caution">
    <text evidence="1">The sequence shown here is derived from an EMBL/GenBank/DDBJ whole genome shotgun (WGS) entry which is preliminary data.</text>
</comment>
<reference evidence="1 2" key="1">
    <citation type="submission" date="2019-07" db="EMBL/GenBank/DDBJ databases">
        <title>Draft genome of C. aurimucosum strain 15-4290.</title>
        <authorList>
            <person name="Pacheco L.G.C."/>
            <person name="Aguiar E.R.G.R."/>
            <person name="Navas J."/>
            <person name="Santos C.S."/>
            <person name="Rocha D.J.P.G."/>
        </authorList>
    </citation>
    <scope>NUCLEOTIDE SEQUENCE [LARGE SCALE GENOMIC DNA]</scope>
    <source>
        <strain evidence="1 2">15-4290</strain>
    </source>
</reference>
<evidence type="ECO:0000313" key="1">
    <source>
        <dbReference type="EMBL" id="TVU83318.1"/>
    </source>
</evidence>
<sequence>MSESEWSVEFPVYDVEDQEQHLQSVKQEAQALLSKSLLDGDLGHGEGIHISGAIESAADADEVADIVNGYLASDIADQEEESPDAGTPGD</sequence>
<dbReference type="AlphaFoldDB" id="A0A558IPH1"/>